<proteinExistence type="inferred from homology"/>
<evidence type="ECO:0000256" key="3">
    <source>
        <dbReference type="ARBA" id="ARBA00022576"/>
    </source>
</evidence>
<comment type="cofactor">
    <cofactor evidence="1">
        <name>pyridoxal 5'-phosphate</name>
        <dbReference type="ChEBI" id="CHEBI:597326"/>
    </cofactor>
</comment>
<dbReference type="GO" id="GO:0006571">
    <property type="term" value="P:tyrosine biosynthetic process"/>
    <property type="evidence" value="ECO:0007669"/>
    <property type="project" value="TreeGrafter"/>
</dbReference>
<dbReference type="AlphaFoldDB" id="A0AAD9FTR1"/>
<reference evidence="7" key="1">
    <citation type="submission" date="2023-02" db="EMBL/GenBank/DDBJ databases">
        <title>Identification and recombinant expression of a fungal hydrolase from Papiliotrema laurentii that hydrolyzes apple cutin and clears colloidal polyester polyurethane.</title>
        <authorList>
            <consortium name="DOE Joint Genome Institute"/>
            <person name="Roman V.A."/>
            <person name="Bojanowski C."/>
            <person name="Crable B.R."/>
            <person name="Wagner D.N."/>
            <person name="Hung C.S."/>
            <person name="Nadeau L.J."/>
            <person name="Schratz L."/>
            <person name="Haridas S."/>
            <person name="Pangilinan J."/>
            <person name="Lipzen A."/>
            <person name="Na H."/>
            <person name="Yan M."/>
            <person name="Ng V."/>
            <person name="Grigoriev I.V."/>
            <person name="Spatafora J.W."/>
            <person name="Barlow D."/>
            <person name="Biffinger J."/>
            <person name="Kelley-Loughnane N."/>
            <person name="Varaljay V.A."/>
            <person name="Crookes-Goodson W.J."/>
        </authorList>
    </citation>
    <scope>NUCLEOTIDE SEQUENCE</scope>
    <source>
        <strain evidence="7">5307AH</strain>
    </source>
</reference>
<feature type="domain" description="Aminotransferase class I/classII large" evidence="6">
    <location>
        <begin position="106"/>
        <end position="467"/>
    </location>
</feature>
<dbReference type="InterPro" id="IPR015421">
    <property type="entry name" value="PyrdxlP-dep_Trfase_major"/>
</dbReference>
<gene>
    <name evidence="7" type="ORF">DB88DRAFT_485787</name>
</gene>
<sequence>MPAATRTRIPIDYASYFSLESKYRERSRLKEIKPFSEIPGMINFGVGIPHPSTFPVDGMTLSLPFVGKSVFVPGYGTRTPEELQELAPYTPTSKTEALNPDLAEELQYSATYGQKHFLSWIKEHVRRVHAPLYDDWEVCCTAGNTDGVDGVMRALLDRGDHLLVEEFAYPGLLSPAVSLGLKSVGVPMDDKGIVADELDRIMDDWDENARGGPRPKLLVLVPTCSNPAGVTIPVERKREIYDVCRKHNILICEDDPYCFLQIRPNDAASPIVPTFLSLDIDGRVIRVDSFSKIVAPGARLGFVTGPAPLVEKIMNTRESATQCPSGFSVAAVSAVLRAWGSHDGFENRYIPYISDIYSKRCLMMIDLLKQHVDPGTIEIPQPSGGMFLFVRLKIETHPDFPTLSPSIIAKRVFDTMVEEKVLAVPGLYFRAPSLDALTPEEEARKTFFRISFSLPPPDVMKQGVERIGRALARDWRL</sequence>
<dbReference type="PANTHER" id="PTHR42790">
    <property type="entry name" value="AMINOTRANSFERASE"/>
    <property type="match status" value="1"/>
</dbReference>
<dbReference type="GO" id="GO:0008793">
    <property type="term" value="F:aromatic-amino-acid transaminase activity"/>
    <property type="evidence" value="ECO:0007669"/>
    <property type="project" value="TreeGrafter"/>
</dbReference>
<evidence type="ECO:0000256" key="1">
    <source>
        <dbReference type="ARBA" id="ARBA00001933"/>
    </source>
</evidence>
<evidence type="ECO:0000259" key="6">
    <source>
        <dbReference type="Pfam" id="PF00155"/>
    </source>
</evidence>
<evidence type="ECO:0000313" key="8">
    <source>
        <dbReference type="Proteomes" id="UP001182556"/>
    </source>
</evidence>
<protein>
    <submittedName>
        <fullName evidence="7">Pyridoxal phosphate-dependent transferase</fullName>
    </submittedName>
</protein>
<name>A0AAD9FTR1_PAPLA</name>
<dbReference type="SUPFAM" id="SSF53383">
    <property type="entry name" value="PLP-dependent transferases"/>
    <property type="match status" value="1"/>
</dbReference>
<comment type="caution">
    <text evidence="7">The sequence shown here is derived from an EMBL/GenBank/DDBJ whole genome shotgun (WGS) entry which is preliminary data.</text>
</comment>
<keyword evidence="3" id="KW-0032">Aminotransferase</keyword>
<dbReference type="InterPro" id="IPR050859">
    <property type="entry name" value="Class-I_PLP-dep_aminotransf"/>
</dbReference>
<keyword evidence="5" id="KW-0663">Pyridoxal phosphate</keyword>
<keyword evidence="8" id="KW-1185">Reference proteome</keyword>
<dbReference type="Pfam" id="PF00155">
    <property type="entry name" value="Aminotran_1_2"/>
    <property type="match status" value="1"/>
</dbReference>
<dbReference type="Proteomes" id="UP001182556">
    <property type="component" value="Unassembled WGS sequence"/>
</dbReference>
<dbReference type="GO" id="GO:0019878">
    <property type="term" value="P:lysine biosynthetic process via aminoadipic acid"/>
    <property type="evidence" value="ECO:0007669"/>
    <property type="project" value="TreeGrafter"/>
</dbReference>
<evidence type="ECO:0000256" key="2">
    <source>
        <dbReference type="ARBA" id="ARBA00007441"/>
    </source>
</evidence>
<dbReference type="GO" id="GO:0030170">
    <property type="term" value="F:pyridoxal phosphate binding"/>
    <property type="evidence" value="ECO:0007669"/>
    <property type="project" value="InterPro"/>
</dbReference>
<evidence type="ECO:0000256" key="5">
    <source>
        <dbReference type="ARBA" id="ARBA00022898"/>
    </source>
</evidence>
<dbReference type="InterPro" id="IPR004839">
    <property type="entry name" value="Aminotransferase_I/II_large"/>
</dbReference>
<dbReference type="InterPro" id="IPR015424">
    <property type="entry name" value="PyrdxlP-dep_Trfase"/>
</dbReference>
<evidence type="ECO:0000256" key="4">
    <source>
        <dbReference type="ARBA" id="ARBA00022679"/>
    </source>
</evidence>
<comment type="similarity">
    <text evidence="2">Belongs to the class-I pyridoxal-phosphate-dependent aminotransferase family.</text>
</comment>
<dbReference type="Gene3D" id="3.40.640.10">
    <property type="entry name" value="Type I PLP-dependent aspartate aminotransferase-like (Major domain)"/>
    <property type="match status" value="1"/>
</dbReference>
<accession>A0AAD9FTR1</accession>
<dbReference type="PANTHER" id="PTHR42790:SF21">
    <property type="entry name" value="AROMATIC_AMINOADIPATE AMINOTRANSFERASE 1"/>
    <property type="match status" value="1"/>
</dbReference>
<dbReference type="GO" id="GO:0009074">
    <property type="term" value="P:aromatic amino acid family catabolic process"/>
    <property type="evidence" value="ECO:0007669"/>
    <property type="project" value="TreeGrafter"/>
</dbReference>
<dbReference type="EMBL" id="JAODAN010000003">
    <property type="protein sequence ID" value="KAK1925968.1"/>
    <property type="molecule type" value="Genomic_DNA"/>
</dbReference>
<dbReference type="CDD" id="cd00609">
    <property type="entry name" value="AAT_like"/>
    <property type="match status" value="1"/>
</dbReference>
<keyword evidence="4 7" id="KW-0808">Transferase</keyword>
<evidence type="ECO:0000313" key="7">
    <source>
        <dbReference type="EMBL" id="KAK1925968.1"/>
    </source>
</evidence>
<organism evidence="7 8">
    <name type="scientific">Papiliotrema laurentii</name>
    <name type="common">Cryptococcus laurentii</name>
    <dbReference type="NCBI Taxonomy" id="5418"/>
    <lineage>
        <taxon>Eukaryota</taxon>
        <taxon>Fungi</taxon>
        <taxon>Dikarya</taxon>
        <taxon>Basidiomycota</taxon>
        <taxon>Agaricomycotina</taxon>
        <taxon>Tremellomycetes</taxon>
        <taxon>Tremellales</taxon>
        <taxon>Rhynchogastremaceae</taxon>
        <taxon>Papiliotrema</taxon>
    </lineage>
</organism>
<dbReference type="GO" id="GO:0047536">
    <property type="term" value="F:2-aminoadipate transaminase activity"/>
    <property type="evidence" value="ECO:0007669"/>
    <property type="project" value="TreeGrafter"/>
</dbReference>